<dbReference type="AlphaFoldDB" id="A0A382Y7K2"/>
<evidence type="ECO:0000313" key="2">
    <source>
        <dbReference type="EMBL" id="SVD79110.1"/>
    </source>
</evidence>
<dbReference type="InterPro" id="IPR010496">
    <property type="entry name" value="AL/BT2_dom"/>
</dbReference>
<feature type="non-terminal residue" evidence="2">
    <location>
        <position position="112"/>
    </location>
</feature>
<evidence type="ECO:0000259" key="1">
    <source>
        <dbReference type="Pfam" id="PF06439"/>
    </source>
</evidence>
<dbReference type="Gene3D" id="2.60.120.560">
    <property type="entry name" value="Exo-inulinase, domain 1"/>
    <property type="match status" value="1"/>
</dbReference>
<proteinExistence type="predicted"/>
<dbReference type="GO" id="GO:0016787">
    <property type="term" value="F:hydrolase activity"/>
    <property type="evidence" value="ECO:0007669"/>
    <property type="project" value="InterPro"/>
</dbReference>
<sequence>MVKPILFTFLASFLTCMAATDEKGFTSIFNGKDFTGWAGPLDNYQVLDGAIQCKKGKGGTIFTKESYADFVVRFEFKLPPGGNNGLALRYPGKGNTAYAGMCELQVLDDHYE</sequence>
<protein>
    <recommendedName>
        <fullName evidence="1">3-keto-alpha-glucoside-1,2-lyase/3-keto-2-hydroxy-glucal hydratase domain-containing protein</fullName>
    </recommendedName>
</protein>
<reference evidence="2" key="1">
    <citation type="submission" date="2018-05" db="EMBL/GenBank/DDBJ databases">
        <authorList>
            <person name="Lanie J.A."/>
            <person name="Ng W.-L."/>
            <person name="Kazmierczak K.M."/>
            <person name="Andrzejewski T.M."/>
            <person name="Davidsen T.M."/>
            <person name="Wayne K.J."/>
            <person name="Tettelin H."/>
            <person name="Glass J.I."/>
            <person name="Rusch D."/>
            <person name="Podicherti R."/>
            <person name="Tsui H.-C.T."/>
            <person name="Winkler M.E."/>
        </authorList>
    </citation>
    <scope>NUCLEOTIDE SEQUENCE</scope>
</reference>
<dbReference type="Pfam" id="PF06439">
    <property type="entry name" value="3keto-disac_hyd"/>
    <property type="match status" value="1"/>
</dbReference>
<accession>A0A382Y7K2</accession>
<dbReference type="EMBL" id="UINC01173485">
    <property type="protein sequence ID" value="SVD79110.1"/>
    <property type="molecule type" value="Genomic_DNA"/>
</dbReference>
<feature type="domain" description="3-keto-alpha-glucoside-1,2-lyase/3-keto-2-hydroxy-glucal hydratase" evidence="1">
    <location>
        <begin position="24"/>
        <end position="110"/>
    </location>
</feature>
<name>A0A382Y7K2_9ZZZZ</name>
<organism evidence="2">
    <name type="scientific">marine metagenome</name>
    <dbReference type="NCBI Taxonomy" id="408172"/>
    <lineage>
        <taxon>unclassified sequences</taxon>
        <taxon>metagenomes</taxon>
        <taxon>ecological metagenomes</taxon>
    </lineage>
</organism>
<gene>
    <name evidence="2" type="ORF">METZ01_LOCUS431964</name>
</gene>